<accession>X1KIE2</accession>
<name>X1KIE2_9ZZZZ</name>
<gene>
    <name evidence="1" type="ORF">S06H3_00551</name>
</gene>
<dbReference type="AlphaFoldDB" id="X1KIE2"/>
<sequence>MVMQQNQAPPQDQQKAPIVRVCWDDLFTFLKLWFSKAKPVREKPVVKLERYEGASGNWQKLIEWTVPPEAKGLLTSIALATDDYDKAVFRIQVPGTELINKQIVTALAFLFNDQEIVRGDSVVVYGKSDGATSIIIDAALVAKELYPLG</sequence>
<protein>
    <submittedName>
        <fullName evidence="1">Uncharacterized protein</fullName>
    </submittedName>
</protein>
<organism evidence="1">
    <name type="scientific">marine sediment metagenome</name>
    <dbReference type="NCBI Taxonomy" id="412755"/>
    <lineage>
        <taxon>unclassified sequences</taxon>
        <taxon>metagenomes</taxon>
        <taxon>ecological metagenomes</taxon>
    </lineage>
</organism>
<reference evidence="1" key="1">
    <citation type="journal article" date="2014" name="Front. Microbiol.">
        <title>High frequency of phylogenetically diverse reductive dehalogenase-homologous genes in deep subseafloor sedimentary metagenomes.</title>
        <authorList>
            <person name="Kawai M."/>
            <person name="Futagami T."/>
            <person name="Toyoda A."/>
            <person name="Takaki Y."/>
            <person name="Nishi S."/>
            <person name="Hori S."/>
            <person name="Arai W."/>
            <person name="Tsubouchi T."/>
            <person name="Morono Y."/>
            <person name="Uchiyama I."/>
            <person name="Ito T."/>
            <person name="Fujiyama A."/>
            <person name="Inagaki F."/>
            <person name="Takami H."/>
        </authorList>
    </citation>
    <scope>NUCLEOTIDE SEQUENCE</scope>
    <source>
        <strain evidence="1">Expedition CK06-06</strain>
    </source>
</reference>
<comment type="caution">
    <text evidence="1">The sequence shown here is derived from an EMBL/GenBank/DDBJ whole genome shotgun (WGS) entry which is preliminary data.</text>
</comment>
<evidence type="ECO:0000313" key="1">
    <source>
        <dbReference type="EMBL" id="GAH93390.1"/>
    </source>
</evidence>
<dbReference type="EMBL" id="BARV01000103">
    <property type="protein sequence ID" value="GAH93390.1"/>
    <property type="molecule type" value="Genomic_DNA"/>
</dbReference>
<proteinExistence type="predicted"/>